<evidence type="ECO:0000256" key="9">
    <source>
        <dbReference type="ARBA" id="ARBA00033785"/>
    </source>
</evidence>
<comment type="function">
    <text evidence="7">Recruits the lipid transfer protein VPS13 to endosomal and vacuolar membranes.</text>
</comment>
<gene>
    <name evidence="12" type="ORF">HII31_00010</name>
</gene>
<dbReference type="InterPro" id="IPR001683">
    <property type="entry name" value="PX_dom"/>
</dbReference>
<proteinExistence type="inferred from homology"/>
<evidence type="ECO:0000259" key="11">
    <source>
        <dbReference type="PROSITE" id="PS50195"/>
    </source>
</evidence>
<dbReference type="OrthoDB" id="10254720at2759"/>
<dbReference type="PANTHER" id="PTHR10555">
    <property type="entry name" value="SORTING NEXIN"/>
    <property type="match status" value="1"/>
</dbReference>
<dbReference type="CDD" id="cd07280">
    <property type="entry name" value="PX_YPT35"/>
    <property type="match status" value="1"/>
</dbReference>
<comment type="subcellular location">
    <subcellularLocation>
        <location evidence="2">Endosome</location>
    </subcellularLocation>
    <subcellularLocation>
        <location evidence="1">Vacuole membrane</location>
        <topology evidence="1">Peripheral membrane protein</topology>
    </subcellularLocation>
</comment>
<evidence type="ECO:0000256" key="8">
    <source>
        <dbReference type="ARBA" id="ARBA00033774"/>
    </source>
</evidence>
<comment type="similarity">
    <text evidence="3">Belongs to the YPT35 family.</text>
</comment>
<organism evidence="12 13">
    <name type="scientific">Pseudocercospora fuligena</name>
    <dbReference type="NCBI Taxonomy" id="685502"/>
    <lineage>
        <taxon>Eukaryota</taxon>
        <taxon>Fungi</taxon>
        <taxon>Dikarya</taxon>
        <taxon>Ascomycota</taxon>
        <taxon>Pezizomycotina</taxon>
        <taxon>Dothideomycetes</taxon>
        <taxon>Dothideomycetidae</taxon>
        <taxon>Mycosphaerellales</taxon>
        <taxon>Mycosphaerellaceae</taxon>
        <taxon>Pseudocercospora</taxon>
    </lineage>
</organism>
<evidence type="ECO:0000256" key="1">
    <source>
        <dbReference type="ARBA" id="ARBA00004148"/>
    </source>
</evidence>
<dbReference type="PANTHER" id="PTHR10555:SF170">
    <property type="entry name" value="FI18122P1"/>
    <property type="match status" value="1"/>
</dbReference>
<feature type="compositionally biased region" description="Basic and acidic residues" evidence="10">
    <location>
        <begin position="20"/>
        <end position="38"/>
    </location>
</feature>
<dbReference type="PROSITE" id="PS50195">
    <property type="entry name" value="PX"/>
    <property type="match status" value="1"/>
</dbReference>
<feature type="non-terminal residue" evidence="12">
    <location>
        <position position="217"/>
    </location>
</feature>
<evidence type="ECO:0000256" key="2">
    <source>
        <dbReference type="ARBA" id="ARBA00004177"/>
    </source>
</evidence>
<reference evidence="12" key="1">
    <citation type="submission" date="2020-04" db="EMBL/GenBank/DDBJ databases">
        <title>Draft genome resource of the tomato pathogen Pseudocercospora fuligena.</title>
        <authorList>
            <person name="Zaccaron A."/>
        </authorList>
    </citation>
    <scope>NUCLEOTIDE SEQUENCE</scope>
    <source>
        <strain evidence="12">PF001</strain>
    </source>
</reference>
<protein>
    <recommendedName>
        <fullName evidence="8">Endosomal/vacuolar adapter protein YPT35</fullName>
    </recommendedName>
    <alternativeName>
        <fullName evidence="9">PX domain-containing protein YPT35</fullName>
    </alternativeName>
</protein>
<evidence type="ECO:0000256" key="5">
    <source>
        <dbReference type="ARBA" id="ARBA00022753"/>
    </source>
</evidence>
<dbReference type="InterPro" id="IPR037917">
    <property type="entry name" value="Ypt35_PX"/>
</dbReference>
<dbReference type="Pfam" id="PF00787">
    <property type="entry name" value="PX"/>
    <property type="match status" value="1"/>
</dbReference>
<dbReference type="Gene3D" id="3.30.1520.10">
    <property type="entry name" value="Phox-like domain"/>
    <property type="match status" value="1"/>
</dbReference>
<dbReference type="InterPro" id="IPR036871">
    <property type="entry name" value="PX_dom_sf"/>
</dbReference>
<dbReference type="GO" id="GO:0032266">
    <property type="term" value="F:phosphatidylinositol-3-phosphate binding"/>
    <property type="evidence" value="ECO:0007669"/>
    <property type="project" value="InterPro"/>
</dbReference>
<dbReference type="GO" id="GO:0005774">
    <property type="term" value="C:vacuolar membrane"/>
    <property type="evidence" value="ECO:0007669"/>
    <property type="project" value="UniProtKB-SubCell"/>
</dbReference>
<keyword evidence="13" id="KW-1185">Reference proteome</keyword>
<sequence>MGPPESAPSGELRPVDVATADEHQHGVHAANKEPESNHVTDAPPFWWSSKGRHSRSTSTVSYQSLTQSRPAAITLEDHSEEDHEQTQACWARSVTIGDYTVVTGPSGMGAYVVWPVDVQTLKGGTLSIRKRYSEFDRLRSNLVKAFPHAEAMLPELPRKSVVSRFRPRFLEQRRNGLEHFLKYTFLLSHITLADDCSCVLLNPEFASSPVLKDFIFA</sequence>
<keyword evidence="5" id="KW-0967">Endosome</keyword>
<dbReference type="Proteomes" id="UP000660729">
    <property type="component" value="Unassembled WGS sequence"/>
</dbReference>
<evidence type="ECO:0000256" key="3">
    <source>
        <dbReference type="ARBA" id="ARBA00007426"/>
    </source>
</evidence>
<feature type="region of interest" description="Disordered" evidence="10">
    <location>
        <begin position="1"/>
        <end position="53"/>
    </location>
</feature>
<evidence type="ECO:0000256" key="6">
    <source>
        <dbReference type="ARBA" id="ARBA00023136"/>
    </source>
</evidence>
<keyword evidence="6" id="KW-0472">Membrane</keyword>
<dbReference type="AlphaFoldDB" id="A0A8H6RTS9"/>
<evidence type="ECO:0000256" key="4">
    <source>
        <dbReference type="ARBA" id="ARBA00022554"/>
    </source>
</evidence>
<keyword evidence="4" id="KW-0926">Vacuole</keyword>
<accession>A0A8H6RTS9</accession>
<feature type="domain" description="PX" evidence="11">
    <location>
        <begin position="92"/>
        <end position="217"/>
    </location>
</feature>
<dbReference type="SMART" id="SM00312">
    <property type="entry name" value="PX"/>
    <property type="match status" value="1"/>
</dbReference>
<comment type="caution">
    <text evidence="12">The sequence shown here is derived from an EMBL/GenBank/DDBJ whole genome shotgun (WGS) entry which is preliminary data.</text>
</comment>
<evidence type="ECO:0000256" key="10">
    <source>
        <dbReference type="SAM" id="MobiDB-lite"/>
    </source>
</evidence>
<dbReference type="SUPFAM" id="SSF64268">
    <property type="entry name" value="PX domain"/>
    <property type="match status" value="1"/>
</dbReference>
<name>A0A8H6RTS9_9PEZI</name>
<dbReference type="EMBL" id="JABCIY010000001">
    <property type="protein sequence ID" value="KAF7198271.1"/>
    <property type="molecule type" value="Genomic_DNA"/>
</dbReference>
<evidence type="ECO:0000256" key="7">
    <source>
        <dbReference type="ARBA" id="ARBA00033728"/>
    </source>
</evidence>
<dbReference type="GO" id="GO:0010008">
    <property type="term" value="C:endosome membrane"/>
    <property type="evidence" value="ECO:0007669"/>
    <property type="project" value="UniProtKB-SubCell"/>
</dbReference>
<evidence type="ECO:0000313" key="13">
    <source>
        <dbReference type="Proteomes" id="UP000660729"/>
    </source>
</evidence>
<evidence type="ECO:0000313" key="12">
    <source>
        <dbReference type="EMBL" id="KAF7198271.1"/>
    </source>
</evidence>